<dbReference type="SUPFAM" id="SSF54427">
    <property type="entry name" value="NTF2-like"/>
    <property type="match status" value="1"/>
</dbReference>
<dbReference type="InterPro" id="IPR032710">
    <property type="entry name" value="NTF2-like_dom_sf"/>
</dbReference>
<name>A0ABU1WLZ2_9BURK</name>
<dbReference type="EMBL" id="JAVDWU010000003">
    <property type="protein sequence ID" value="MDR7150031.1"/>
    <property type="molecule type" value="Genomic_DNA"/>
</dbReference>
<dbReference type="Proteomes" id="UP001265700">
    <property type="component" value="Unassembled WGS sequence"/>
</dbReference>
<evidence type="ECO:0000313" key="2">
    <source>
        <dbReference type="EMBL" id="MDR7150031.1"/>
    </source>
</evidence>
<dbReference type="RefSeq" id="WP_310315053.1">
    <property type="nucleotide sequence ID" value="NZ_JAVDWU010000003.1"/>
</dbReference>
<evidence type="ECO:0000259" key="1">
    <source>
        <dbReference type="Pfam" id="PF12680"/>
    </source>
</evidence>
<sequence>MNHPSSLEAPAAQIDFRARVAGVSGYFESISPETLSEIPRWYAAEARFKDPFNDVHGLPAITRIFEHMFLSLHEPRFVVTRQIVDGPHAFLVWEFHFHFKRFDTITQQVVHGGSHLTLTPEGLISEHRDYWDPAEELYEKLPVLGAFMRWIKRRATD</sequence>
<feature type="domain" description="SnoaL-like" evidence="1">
    <location>
        <begin position="24"/>
        <end position="127"/>
    </location>
</feature>
<organism evidence="2 3">
    <name type="scientific">Hydrogenophaga palleronii</name>
    <dbReference type="NCBI Taxonomy" id="65655"/>
    <lineage>
        <taxon>Bacteria</taxon>
        <taxon>Pseudomonadati</taxon>
        <taxon>Pseudomonadota</taxon>
        <taxon>Betaproteobacteria</taxon>
        <taxon>Burkholderiales</taxon>
        <taxon>Comamonadaceae</taxon>
        <taxon>Hydrogenophaga</taxon>
    </lineage>
</organism>
<dbReference type="InterPro" id="IPR037401">
    <property type="entry name" value="SnoaL-like"/>
</dbReference>
<evidence type="ECO:0000313" key="3">
    <source>
        <dbReference type="Proteomes" id="UP001265700"/>
    </source>
</evidence>
<dbReference type="Pfam" id="PF12680">
    <property type="entry name" value="SnoaL_2"/>
    <property type="match status" value="1"/>
</dbReference>
<dbReference type="Gene3D" id="3.10.450.50">
    <property type="match status" value="1"/>
</dbReference>
<comment type="caution">
    <text evidence="2">The sequence shown here is derived from an EMBL/GenBank/DDBJ whole genome shotgun (WGS) entry which is preliminary data.</text>
</comment>
<proteinExistence type="predicted"/>
<gene>
    <name evidence="2" type="ORF">J2W49_001986</name>
</gene>
<keyword evidence="3" id="KW-1185">Reference proteome</keyword>
<accession>A0ABU1WLZ2</accession>
<protein>
    <recommendedName>
        <fullName evidence="1">SnoaL-like domain-containing protein</fullName>
    </recommendedName>
</protein>
<reference evidence="2 3" key="1">
    <citation type="submission" date="2023-07" db="EMBL/GenBank/DDBJ databases">
        <title>Sorghum-associated microbial communities from plants grown in Nebraska, USA.</title>
        <authorList>
            <person name="Schachtman D."/>
        </authorList>
    </citation>
    <scope>NUCLEOTIDE SEQUENCE [LARGE SCALE GENOMIC DNA]</scope>
    <source>
        <strain evidence="2 3">4249</strain>
    </source>
</reference>